<dbReference type="SMART" id="SM00698">
    <property type="entry name" value="MORN"/>
    <property type="match status" value="2"/>
</dbReference>
<keyword evidence="4" id="KW-0493">Microtubule</keyword>
<dbReference type="GO" id="GO:0000278">
    <property type="term" value="P:mitotic cell cycle"/>
    <property type="evidence" value="ECO:0007669"/>
    <property type="project" value="TreeGrafter"/>
</dbReference>
<evidence type="ECO:0000256" key="2">
    <source>
        <dbReference type="ARBA" id="ARBA00010337"/>
    </source>
</evidence>
<keyword evidence="3" id="KW-0963">Cytoplasm</keyword>
<dbReference type="GO" id="GO:0031122">
    <property type="term" value="P:cytoplasmic microtubule organization"/>
    <property type="evidence" value="ECO:0007669"/>
    <property type="project" value="TreeGrafter"/>
</dbReference>
<evidence type="ECO:0000256" key="7">
    <source>
        <dbReference type="SAM" id="MobiDB-lite"/>
    </source>
</evidence>
<comment type="caution">
    <text evidence="10">The sequence shown here is derived from an EMBL/GenBank/DDBJ whole genome shotgun (WGS) entry which is preliminary data.</text>
</comment>
<feature type="region of interest" description="Disordered" evidence="7">
    <location>
        <begin position="255"/>
        <end position="308"/>
    </location>
</feature>
<dbReference type="Gene3D" id="1.20.120.1900">
    <property type="entry name" value="Gamma-tubulin complex, C-terminal domain"/>
    <property type="match status" value="1"/>
</dbReference>
<dbReference type="InterPro" id="IPR042241">
    <property type="entry name" value="GCP_C_sf"/>
</dbReference>
<evidence type="ECO:0000256" key="6">
    <source>
        <dbReference type="ARBA" id="ARBA00023212"/>
    </source>
</evidence>
<dbReference type="InterPro" id="IPR041470">
    <property type="entry name" value="GCP_N"/>
</dbReference>
<reference evidence="11" key="1">
    <citation type="submission" date="2017-01" db="EMBL/GenBank/DDBJ databases">
        <title>Comparative genomics of anhydrobiosis in the tardigrade Hypsibius dujardini.</title>
        <authorList>
            <person name="Yoshida Y."/>
            <person name="Koutsovoulos G."/>
            <person name="Laetsch D."/>
            <person name="Stevens L."/>
            <person name="Kumar S."/>
            <person name="Horikawa D."/>
            <person name="Ishino K."/>
            <person name="Komine S."/>
            <person name="Tomita M."/>
            <person name="Blaxter M."/>
            <person name="Arakawa K."/>
        </authorList>
    </citation>
    <scope>NUCLEOTIDE SEQUENCE [LARGE SCALE GENOMIC DNA]</scope>
    <source>
        <strain evidence="11">Z151</strain>
    </source>
</reference>
<feature type="compositionally biased region" description="Low complexity" evidence="7">
    <location>
        <begin position="255"/>
        <end position="270"/>
    </location>
</feature>
<dbReference type="EMBL" id="MTYJ01000011">
    <property type="protein sequence ID" value="OQV23516.1"/>
    <property type="molecule type" value="Genomic_DNA"/>
</dbReference>
<keyword evidence="11" id="KW-1185">Reference proteome</keyword>
<proteinExistence type="inferred from homology"/>
<dbReference type="GO" id="GO:0005874">
    <property type="term" value="C:microtubule"/>
    <property type="evidence" value="ECO:0007669"/>
    <property type="project" value="UniProtKB-KW"/>
</dbReference>
<gene>
    <name evidence="10" type="ORF">BV898_02633</name>
</gene>
<keyword evidence="5" id="KW-0677">Repeat</keyword>
<dbReference type="SUPFAM" id="SSF82185">
    <property type="entry name" value="Histone H3 K4-specific methyltransferase SET7/9 N-terminal domain"/>
    <property type="match status" value="1"/>
</dbReference>
<sequence length="1294" mass="143464">MASGSSMRSARSNSSFGSSGAESGGMASAAYSGEANISFISQEEIIEPNVTENYTGEWKNDKRSGYGVAERSDGLKYEGEWHNNRKYGYGVTSFRDGTREEGKYKNNVLDSSQKKKATFLVRASRIREKIDQAVQAAQRASQIAMEKADISMNRTATARGKAEQAEIASMNAKEDAEIAKAYASQFAPDNRGEQPTAQYTNTAFNNHITDSAAQQRAQSLYGNPQHQTQNHNPNQMSNRLPSSNIHLHAAYMEDNYANNPNNSSNQYGNSANQYRTNANNGNPDGNNANNFASTSQPINQQRRPGDIGTTSVMTKTVISNDPSQTTAYSYEPVTRVGGLPVLEMRYTDSGSPYYVSTPDPALMTPFLNQNHHHLTGTPGNTQQVADRLQSQNPPCGRVQSSLFSKSLVWTPDPISFAIINESDSRMNSEAKARLADLHQLLSPGNDFTTFKEAFKIFRNDAASHRAPSSHLDPISAANRLKSLLPHSASNAALTQPGDGRKLDGLVDELSKSTLSPKLPEIMDFLRALTPNTSPAMAEGLWNAAGDARGSRVATPESGFAGTPQDGGTLGIFGSQLNPSATLPVFTGSRLPVPPDVMAGHLTTAGAPLPSSLGAKRVTELQLVRDLMCVVLGFDGALVKLTVDACRMTSANVEVDSEFRQLALKIGYTGWIFRELRRFCETKIRDLGSGLCSQRVCELVMQEMQQFRRNVALLDAKVHRDDPQHTYTDDLCRPDQLSLRKFHYAIEDDQYRLDALLNMVSSTNKLKGGELVTALYKLSLHGNPHIHLLGSKLTHAAVQPLLLKIRQWIFFGLLDDPHNEFFVVEDSDTAPEAYWTSRFQLRESMIPYFLSPDEARQIFAGGKSTAFIKAPKETGGRAPDRLRSNDRIPGMEAFSSLAECAFDGADPIWDSERNRIKLTCLEKLLAASGLASLAVVNMLREEYHLGCHFSALQKFFLLGLGDFILCLIDSLIPYLNQPATTLPFKNLRAILEVCVSSTDAKWEHPHVLQALDTIVLALPSGKVEIGWDAFLLEYRLKKQSAVLSIVLTTSIVTRYKQIFAFLWRVKRAEFILFSAWKETMCDRLENWKIPGFELLCHEAGLLLYRMLDFLQQIQSSYNVDVLDVGWTAFCDKLTTAKSLDEIISYQDEFLGHVEEKCFIKSKTNKNCRDLGLHLRAVLLLTVKLEACFVAIQDAARRELTNLAGLAEPDLESHFYLDELPSLFTSIQMLESNFKSEVIRFKSLMDKMETDEPTSNSSLRSGLDFNCHYRETGKKVRNQETLNAAGFDDSPSSAIV</sequence>
<dbReference type="InterPro" id="IPR007259">
    <property type="entry name" value="GCP"/>
</dbReference>
<evidence type="ECO:0000256" key="1">
    <source>
        <dbReference type="ARBA" id="ARBA00004245"/>
    </source>
</evidence>
<feature type="compositionally biased region" description="Low complexity" evidence="7">
    <location>
        <begin position="277"/>
        <end position="290"/>
    </location>
</feature>
<dbReference type="GO" id="GO:0007020">
    <property type="term" value="P:microtubule nucleation"/>
    <property type="evidence" value="ECO:0007669"/>
    <property type="project" value="InterPro"/>
</dbReference>
<dbReference type="OrthoDB" id="5860513at2759"/>
<dbReference type="PANTHER" id="PTHR19302:SF14">
    <property type="entry name" value="GAMMA-TUBULIN COMPLEX COMPONENT 3"/>
    <property type="match status" value="1"/>
</dbReference>
<feature type="compositionally biased region" description="Polar residues" evidence="7">
    <location>
        <begin position="291"/>
        <end position="308"/>
    </location>
</feature>
<evidence type="ECO:0000313" key="10">
    <source>
        <dbReference type="EMBL" id="OQV23516.1"/>
    </source>
</evidence>
<dbReference type="GO" id="GO:0051225">
    <property type="term" value="P:spindle assembly"/>
    <property type="evidence" value="ECO:0007669"/>
    <property type="project" value="TreeGrafter"/>
</dbReference>
<feature type="domain" description="Gamma tubulin complex component protein N-terminal" evidence="9">
    <location>
        <begin position="623"/>
        <end position="869"/>
    </location>
</feature>
<comment type="subcellular location">
    <subcellularLocation>
        <location evidence="1">Cytoplasm</location>
        <location evidence="1">Cytoskeleton</location>
    </subcellularLocation>
</comment>
<dbReference type="GO" id="GO:0051321">
    <property type="term" value="P:meiotic cell cycle"/>
    <property type="evidence" value="ECO:0007669"/>
    <property type="project" value="TreeGrafter"/>
</dbReference>
<dbReference type="Proteomes" id="UP000192578">
    <property type="component" value="Unassembled WGS sequence"/>
</dbReference>
<evidence type="ECO:0000313" key="11">
    <source>
        <dbReference type="Proteomes" id="UP000192578"/>
    </source>
</evidence>
<dbReference type="GO" id="GO:0051011">
    <property type="term" value="F:microtubule minus-end binding"/>
    <property type="evidence" value="ECO:0007669"/>
    <property type="project" value="TreeGrafter"/>
</dbReference>
<evidence type="ECO:0000259" key="9">
    <source>
        <dbReference type="Pfam" id="PF17681"/>
    </source>
</evidence>
<dbReference type="GO" id="GO:0000922">
    <property type="term" value="C:spindle pole"/>
    <property type="evidence" value="ECO:0007669"/>
    <property type="project" value="InterPro"/>
</dbReference>
<dbReference type="Gene3D" id="2.20.110.10">
    <property type="entry name" value="Histone H3 K4-specific methyltransferase SET7/9 N-terminal domain"/>
    <property type="match status" value="1"/>
</dbReference>
<evidence type="ECO:0000256" key="3">
    <source>
        <dbReference type="ARBA" id="ARBA00022490"/>
    </source>
</evidence>
<name>A0A1W0X7I6_HYPEX</name>
<keyword evidence="6" id="KW-0206">Cytoskeleton</keyword>
<dbReference type="InterPro" id="IPR040457">
    <property type="entry name" value="GCP_C"/>
</dbReference>
<comment type="similarity">
    <text evidence="2">Belongs to the TUBGCP family.</text>
</comment>
<feature type="region of interest" description="Disordered" evidence="7">
    <location>
        <begin position="1"/>
        <end position="27"/>
    </location>
</feature>
<feature type="domain" description="Gamma tubulin complex component C-terminal" evidence="8">
    <location>
        <begin position="947"/>
        <end position="1267"/>
    </location>
</feature>
<evidence type="ECO:0000256" key="5">
    <source>
        <dbReference type="ARBA" id="ARBA00022737"/>
    </source>
</evidence>
<dbReference type="Pfam" id="PF04130">
    <property type="entry name" value="GCP_C_terminal"/>
    <property type="match status" value="1"/>
</dbReference>
<dbReference type="FunFam" id="2.20.110.10:FF:000001">
    <property type="entry name" value="Junctophilin"/>
    <property type="match status" value="1"/>
</dbReference>
<dbReference type="InterPro" id="IPR003409">
    <property type="entry name" value="MORN"/>
</dbReference>
<dbReference type="Pfam" id="PF02493">
    <property type="entry name" value="MORN"/>
    <property type="match status" value="2"/>
</dbReference>
<dbReference type="GO" id="GO:0000930">
    <property type="term" value="C:gamma-tubulin complex"/>
    <property type="evidence" value="ECO:0007669"/>
    <property type="project" value="TreeGrafter"/>
</dbReference>
<dbReference type="PANTHER" id="PTHR19302">
    <property type="entry name" value="GAMMA TUBULIN COMPLEX PROTEIN"/>
    <property type="match status" value="1"/>
</dbReference>
<accession>A0A1W0X7I6</accession>
<evidence type="ECO:0000256" key="4">
    <source>
        <dbReference type="ARBA" id="ARBA00022701"/>
    </source>
</evidence>
<dbReference type="Pfam" id="PF17681">
    <property type="entry name" value="GCP_N_terminal"/>
    <property type="match status" value="1"/>
</dbReference>
<organism evidence="10 11">
    <name type="scientific">Hypsibius exemplaris</name>
    <name type="common">Freshwater tardigrade</name>
    <dbReference type="NCBI Taxonomy" id="2072580"/>
    <lineage>
        <taxon>Eukaryota</taxon>
        <taxon>Metazoa</taxon>
        <taxon>Ecdysozoa</taxon>
        <taxon>Tardigrada</taxon>
        <taxon>Eutardigrada</taxon>
        <taxon>Parachela</taxon>
        <taxon>Hypsibioidea</taxon>
        <taxon>Hypsibiidae</taxon>
        <taxon>Hypsibius</taxon>
    </lineage>
</organism>
<evidence type="ECO:0000259" key="8">
    <source>
        <dbReference type="Pfam" id="PF04130"/>
    </source>
</evidence>
<dbReference type="GO" id="GO:0043015">
    <property type="term" value="F:gamma-tubulin binding"/>
    <property type="evidence" value="ECO:0007669"/>
    <property type="project" value="InterPro"/>
</dbReference>
<protein>
    <submittedName>
        <fullName evidence="10">Gamma-tubulin complex component 3-like protein</fullName>
    </submittedName>
</protein>